<dbReference type="AlphaFoldDB" id="A0A9W8YX77"/>
<keyword evidence="6 13" id="KW-1133">Transmembrane helix</keyword>
<evidence type="ECO:0000313" key="16">
    <source>
        <dbReference type="EMBL" id="KAJ4392127.1"/>
    </source>
</evidence>
<evidence type="ECO:0000259" key="15">
    <source>
        <dbReference type="PROSITE" id="PS51751"/>
    </source>
</evidence>
<feature type="transmembrane region" description="Helical" evidence="14">
    <location>
        <begin position="32"/>
        <end position="52"/>
    </location>
</feature>
<organism evidence="16 17">
    <name type="scientific">Gnomoniopsis smithogilvyi</name>
    <dbReference type="NCBI Taxonomy" id="1191159"/>
    <lineage>
        <taxon>Eukaryota</taxon>
        <taxon>Fungi</taxon>
        <taxon>Dikarya</taxon>
        <taxon>Ascomycota</taxon>
        <taxon>Pezizomycotina</taxon>
        <taxon>Sordariomycetes</taxon>
        <taxon>Sordariomycetidae</taxon>
        <taxon>Diaporthales</taxon>
        <taxon>Gnomoniaceae</taxon>
        <taxon>Gnomoniopsis</taxon>
    </lineage>
</organism>
<evidence type="ECO:0000256" key="5">
    <source>
        <dbReference type="ARBA" id="ARBA00022955"/>
    </source>
</evidence>
<dbReference type="PANTHER" id="PTHR14207:SF0">
    <property type="entry name" value="3-BETA-HYDROXYSTEROID-DELTA(8),DELTA(7)-ISOMERASE"/>
    <property type="match status" value="1"/>
</dbReference>
<feature type="transmembrane region" description="Helical" evidence="14">
    <location>
        <begin position="64"/>
        <end position="85"/>
    </location>
</feature>
<gene>
    <name evidence="16" type="ORF">N0V93_005749</name>
</gene>
<feature type="transmembrane region" description="Helical" evidence="14">
    <location>
        <begin position="188"/>
        <end position="211"/>
    </location>
</feature>
<dbReference type="InterPro" id="IPR033118">
    <property type="entry name" value="EXPERA"/>
</dbReference>
<dbReference type="GO" id="GO:0005783">
    <property type="term" value="C:endoplasmic reticulum"/>
    <property type="evidence" value="ECO:0007669"/>
    <property type="project" value="TreeGrafter"/>
</dbReference>
<keyword evidence="9 13" id="KW-0472">Membrane</keyword>
<accession>A0A9W8YX77</accession>
<comment type="subcellular location">
    <subcellularLocation>
        <location evidence="1">Membrane</location>
        <topology evidence="1">Multi-pass membrane protein</topology>
    </subcellularLocation>
</comment>
<dbReference type="OrthoDB" id="58557at2759"/>
<proteinExistence type="inferred from homology"/>
<keyword evidence="17" id="KW-1185">Reference proteome</keyword>
<dbReference type="EMBL" id="JAPEVB010000003">
    <property type="protein sequence ID" value="KAJ4392127.1"/>
    <property type="molecule type" value="Genomic_DNA"/>
</dbReference>
<keyword evidence="12" id="KW-0413">Isomerase</keyword>
<evidence type="ECO:0000256" key="10">
    <source>
        <dbReference type="ARBA" id="ARBA00023166"/>
    </source>
</evidence>
<evidence type="ECO:0000256" key="8">
    <source>
        <dbReference type="ARBA" id="ARBA00023098"/>
    </source>
</evidence>
<feature type="transmembrane region" description="Helical" evidence="14">
    <location>
        <begin position="116"/>
        <end position="138"/>
    </location>
</feature>
<comment type="caution">
    <text evidence="16">The sequence shown here is derived from an EMBL/GenBank/DDBJ whole genome shotgun (WGS) entry which is preliminary data.</text>
</comment>
<evidence type="ECO:0000256" key="11">
    <source>
        <dbReference type="ARBA" id="ARBA00023221"/>
    </source>
</evidence>
<dbReference type="GO" id="GO:0000247">
    <property type="term" value="F:C-8 sterol isomerase activity"/>
    <property type="evidence" value="ECO:0007669"/>
    <property type="project" value="TreeGrafter"/>
</dbReference>
<evidence type="ECO:0000256" key="1">
    <source>
        <dbReference type="ARBA" id="ARBA00004141"/>
    </source>
</evidence>
<comment type="similarity">
    <text evidence="2">Belongs to the EBP family.</text>
</comment>
<keyword evidence="3" id="KW-0444">Lipid biosynthesis</keyword>
<keyword evidence="4 13" id="KW-0812">Transmembrane</keyword>
<dbReference type="InterPro" id="IPR007905">
    <property type="entry name" value="EBP"/>
</dbReference>
<evidence type="ECO:0000256" key="14">
    <source>
        <dbReference type="SAM" id="Phobius"/>
    </source>
</evidence>
<dbReference type="GO" id="GO:0016126">
    <property type="term" value="P:sterol biosynthetic process"/>
    <property type="evidence" value="ECO:0007669"/>
    <property type="project" value="UniProtKB-KW"/>
</dbReference>
<keyword evidence="5" id="KW-0752">Steroid biosynthesis</keyword>
<keyword evidence="7" id="KW-0756">Sterol biosynthesis</keyword>
<feature type="domain" description="EXPERA" evidence="15">
    <location>
        <begin position="61"/>
        <end position="207"/>
    </location>
</feature>
<dbReference type="GO" id="GO:0047750">
    <property type="term" value="F:cholestenol delta-isomerase activity"/>
    <property type="evidence" value="ECO:0007669"/>
    <property type="project" value="InterPro"/>
</dbReference>
<evidence type="ECO:0000256" key="7">
    <source>
        <dbReference type="ARBA" id="ARBA00023011"/>
    </source>
</evidence>
<evidence type="ECO:0000256" key="13">
    <source>
        <dbReference type="PROSITE-ProRule" id="PRU01087"/>
    </source>
</evidence>
<keyword evidence="11" id="KW-0753">Steroid metabolism</keyword>
<evidence type="ECO:0000313" key="17">
    <source>
        <dbReference type="Proteomes" id="UP001140453"/>
    </source>
</evidence>
<keyword evidence="8" id="KW-0443">Lipid metabolism</keyword>
<sequence>MAQPPSSSPHPYYPENARIPGYVPNSSSVSELIIRFGSGLSITIITAVWLATRFNPRLSRADRSVLAWFVLCGLLHCFFEGYFVYNHETLAGSQDFFAQLWKEYALSDSRYLTSDPFMLCVEAITVAVWGPLSFATAISIARTASLRHPLQIIVSVAHLYGVALYYLTCFAEEKFNGVAYSRPEFQYFWIYYFGFNALWVVVPAAIIVYSIRNINRSTTAFDKVAASLDKKRDRLKAAFQ</sequence>
<reference evidence="16" key="1">
    <citation type="submission" date="2022-10" db="EMBL/GenBank/DDBJ databases">
        <title>Tapping the CABI collections for fungal endophytes: first genome assemblies for Collariella, Neodidymelliopsis, Ascochyta clinopodiicola, Didymella pomorum, Didymosphaeria variabile, Neocosmospora piperis and Neocucurbitaria cava.</title>
        <authorList>
            <person name="Hill R."/>
        </authorList>
    </citation>
    <scope>NUCLEOTIDE SEQUENCE</scope>
    <source>
        <strain evidence="16">IMI 355082</strain>
    </source>
</reference>
<evidence type="ECO:0000256" key="2">
    <source>
        <dbReference type="ARBA" id="ARBA00008337"/>
    </source>
</evidence>
<dbReference type="GO" id="GO:0016020">
    <property type="term" value="C:membrane"/>
    <property type="evidence" value="ECO:0007669"/>
    <property type="project" value="UniProtKB-SubCell"/>
</dbReference>
<evidence type="ECO:0000256" key="3">
    <source>
        <dbReference type="ARBA" id="ARBA00022516"/>
    </source>
</evidence>
<dbReference type="PROSITE" id="PS51751">
    <property type="entry name" value="EXPERA"/>
    <property type="match status" value="1"/>
</dbReference>
<evidence type="ECO:0000256" key="9">
    <source>
        <dbReference type="ARBA" id="ARBA00023136"/>
    </source>
</evidence>
<protein>
    <recommendedName>
        <fullName evidence="15">EXPERA domain-containing protein</fullName>
    </recommendedName>
</protein>
<dbReference type="PANTHER" id="PTHR14207">
    <property type="entry name" value="STEROL ISOMERASE"/>
    <property type="match status" value="1"/>
</dbReference>
<dbReference type="Proteomes" id="UP001140453">
    <property type="component" value="Unassembled WGS sequence"/>
</dbReference>
<evidence type="ECO:0000256" key="6">
    <source>
        <dbReference type="ARBA" id="ARBA00022989"/>
    </source>
</evidence>
<evidence type="ECO:0000256" key="4">
    <source>
        <dbReference type="ARBA" id="ARBA00022692"/>
    </source>
</evidence>
<feature type="transmembrane region" description="Helical" evidence="14">
    <location>
        <begin position="150"/>
        <end position="168"/>
    </location>
</feature>
<keyword evidence="10" id="KW-1207">Sterol metabolism</keyword>
<dbReference type="GO" id="GO:0004769">
    <property type="term" value="F:steroid Delta-isomerase activity"/>
    <property type="evidence" value="ECO:0007669"/>
    <property type="project" value="TreeGrafter"/>
</dbReference>
<dbReference type="Pfam" id="PF05241">
    <property type="entry name" value="EBP"/>
    <property type="match status" value="1"/>
</dbReference>
<evidence type="ECO:0000256" key="12">
    <source>
        <dbReference type="ARBA" id="ARBA00023235"/>
    </source>
</evidence>
<name>A0A9W8YX77_9PEZI</name>